<dbReference type="OrthoDB" id="15189at2759"/>
<dbReference type="Gene3D" id="2.40.70.10">
    <property type="entry name" value="Acid Proteases"/>
    <property type="match status" value="2"/>
</dbReference>
<dbReference type="SUPFAM" id="SSF50630">
    <property type="entry name" value="Acid proteases"/>
    <property type="match status" value="1"/>
</dbReference>
<dbReference type="PANTHER" id="PTHR47966">
    <property type="entry name" value="BETA-SITE APP-CLEAVING ENZYME, ISOFORM A-RELATED"/>
    <property type="match status" value="1"/>
</dbReference>
<feature type="active site" evidence="5">
    <location>
        <position position="309"/>
    </location>
</feature>
<feature type="region of interest" description="Disordered" evidence="7">
    <location>
        <begin position="508"/>
        <end position="599"/>
    </location>
</feature>
<dbReference type="PhylomeDB" id="A0A0G4FRT2"/>
<dbReference type="InterPro" id="IPR021109">
    <property type="entry name" value="Peptidase_aspartic_dom_sf"/>
</dbReference>
<dbReference type="InParanoid" id="A0A0G4FRT2"/>
<reference evidence="10 11" key="1">
    <citation type="submission" date="2014-11" db="EMBL/GenBank/DDBJ databases">
        <authorList>
            <person name="Zhu J."/>
            <person name="Qi W."/>
            <person name="Song R."/>
        </authorList>
    </citation>
    <scope>NUCLEOTIDE SEQUENCE [LARGE SCALE GENOMIC DNA]</scope>
</reference>
<keyword evidence="8" id="KW-0472">Membrane</keyword>
<evidence type="ECO:0000256" key="4">
    <source>
        <dbReference type="ARBA" id="ARBA00022801"/>
    </source>
</evidence>
<dbReference type="InterPro" id="IPR033121">
    <property type="entry name" value="PEPTIDASE_A1"/>
</dbReference>
<evidence type="ECO:0000256" key="6">
    <source>
        <dbReference type="RuleBase" id="RU000454"/>
    </source>
</evidence>
<dbReference type="InterPro" id="IPR001969">
    <property type="entry name" value="Aspartic_peptidase_AS"/>
</dbReference>
<keyword evidence="8" id="KW-1133">Transmembrane helix</keyword>
<evidence type="ECO:0000313" key="10">
    <source>
        <dbReference type="EMBL" id="CEM17377.1"/>
    </source>
</evidence>
<dbReference type="GO" id="GO:0006508">
    <property type="term" value="P:proteolysis"/>
    <property type="evidence" value="ECO:0007669"/>
    <property type="project" value="UniProtKB-KW"/>
</dbReference>
<feature type="transmembrane region" description="Helical" evidence="8">
    <location>
        <begin position="483"/>
        <end position="502"/>
    </location>
</feature>
<keyword evidence="4 6" id="KW-0378">Hydrolase</keyword>
<gene>
    <name evidence="10" type="ORF">Vbra_21652</name>
</gene>
<dbReference type="GO" id="GO:0004190">
    <property type="term" value="F:aspartic-type endopeptidase activity"/>
    <property type="evidence" value="ECO:0007669"/>
    <property type="project" value="UniProtKB-KW"/>
</dbReference>
<proteinExistence type="inferred from homology"/>
<feature type="compositionally biased region" description="Low complexity" evidence="7">
    <location>
        <begin position="554"/>
        <end position="568"/>
    </location>
</feature>
<evidence type="ECO:0000256" key="3">
    <source>
        <dbReference type="ARBA" id="ARBA00022750"/>
    </source>
</evidence>
<dbReference type="STRING" id="1169540.A0A0G4FRT2"/>
<comment type="similarity">
    <text evidence="1 6">Belongs to the peptidase A1 family.</text>
</comment>
<dbReference type="VEuPathDB" id="CryptoDB:Vbra_21652"/>
<evidence type="ECO:0000256" key="2">
    <source>
        <dbReference type="ARBA" id="ARBA00022670"/>
    </source>
</evidence>
<feature type="region of interest" description="Disordered" evidence="7">
    <location>
        <begin position="242"/>
        <end position="263"/>
    </location>
</feature>
<evidence type="ECO:0000256" key="8">
    <source>
        <dbReference type="SAM" id="Phobius"/>
    </source>
</evidence>
<evidence type="ECO:0000256" key="5">
    <source>
        <dbReference type="PIRSR" id="PIRSR601461-1"/>
    </source>
</evidence>
<evidence type="ECO:0000256" key="1">
    <source>
        <dbReference type="ARBA" id="ARBA00007447"/>
    </source>
</evidence>
<keyword evidence="3 6" id="KW-0064">Aspartyl protease</keyword>
<dbReference type="PRINTS" id="PR00792">
    <property type="entry name" value="PEPSIN"/>
</dbReference>
<dbReference type="EMBL" id="CDMY01000488">
    <property type="protein sequence ID" value="CEM17377.1"/>
    <property type="molecule type" value="Genomic_DNA"/>
</dbReference>
<dbReference type="AlphaFoldDB" id="A0A0G4FRT2"/>
<evidence type="ECO:0000259" key="9">
    <source>
        <dbReference type="PROSITE" id="PS51767"/>
    </source>
</evidence>
<dbReference type="InterPro" id="IPR034164">
    <property type="entry name" value="Pepsin-like_dom"/>
</dbReference>
<feature type="active site" evidence="5">
    <location>
        <position position="53"/>
    </location>
</feature>
<dbReference type="PANTHER" id="PTHR47966:SF51">
    <property type="entry name" value="BETA-SITE APP-CLEAVING ENZYME, ISOFORM A-RELATED"/>
    <property type="match status" value="1"/>
</dbReference>
<feature type="compositionally biased region" description="Polar residues" evidence="7">
    <location>
        <begin position="242"/>
        <end position="252"/>
    </location>
</feature>
<dbReference type="Pfam" id="PF00026">
    <property type="entry name" value="Asp"/>
    <property type="match status" value="2"/>
</dbReference>
<dbReference type="PROSITE" id="PS00141">
    <property type="entry name" value="ASP_PROTEASE"/>
    <property type="match status" value="1"/>
</dbReference>
<dbReference type="CDD" id="cd05471">
    <property type="entry name" value="pepsin_like"/>
    <property type="match status" value="1"/>
</dbReference>
<name>A0A0G4FRT2_VITBC</name>
<keyword evidence="2 6" id="KW-0645">Protease</keyword>
<dbReference type="InterPro" id="IPR001461">
    <property type="entry name" value="Aspartic_peptidase_A1"/>
</dbReference>
<organism evidence="10 11">
    <name type="scientific">Vitrella brassicaformis (strain CCMP3155)</name>
    <dbReference type="NCBI Taxonomy" id="1169540"/>
    <lineage>
        <taxon>Eukaryota</taxon>
        <taxon>Sar</taxon>
        <taxon>Alveolata</taxon>
        <taxon>Colpodellida</taxon>
        <taxon>Vitrellaceae</taxon>
        <taxon>Vitrella</taxon>
    </lineage>
</organism>
<evidence type="ECO:0000313" key="11">
    <source>
        <dbReference type="Proteomes" id="UP000041254"/>
    </source>
</evidence>
<sequence>MGAEGVESRSNRYATYYRVGSGRGKIDIHNFFDLQYYGPVTDSDGQNFQVTFDTGSSFTWLPGSGCKSCDHIESSASADGDPSITDKGTCQDCAGPHRLRYCGKSLDRSLLLTYGKGSAYGVLCERDFTLGGLTVHGQPYVYVTETDTAMSYLSQAEGIVGMGFSTLSENIQTVMESLVAEDVLSVPQFTFVLTENGRHGSQLILGDTPWDEDFIYSAPVVQPSYWTVQFTSVSVLPPIPSSHDSSFTTVEPSSAPDGGYGYGVSNTDPVIATSRRLGDRDGAGDGGGDVNVTDEAGKVLPISSLGIIDTGSSLIYTPDDPTTYILLLKELQPDLKELKRAQCSHVDPDSPSVGVVQCLCNHVHKWKRLSWDVGNVHFDIGPAEYFIPGLSENPFMCTFAIQPGSGLDGNAWLIGDAFLKKWAATFRLAPKPTVGFSGVYRGGPCSRAEYVGKGPCTGAPPLFPEPFDPMAGDDDHWLQRWSIVWGGVGVVLFGVVVTWFGWTPSCPKRRKTTAEHTEEELASSHEDQQRQARVMRLCEAANQAANHGRDHEPPSGSSNSHRPSPRSSQKGGRLFAMLRSLRTSSSLDEEEGQSGRREG</sequence>
<keyword evidence="11" id="KW-1185">Reference proteome</keyword>
<dbReference type="PROSITE" id="PS51767">
    <property type="entry name" value="PEPTIDASE_A1"/>
    <property type="match status" value="1"/>
</dbReference>
<keyword evidence="8" id="KW-0812">Transmembrane</keyword>
<evidence type="ECO:0000256" key="7">
    <source>
        <dbReference type="SAM" id="MobiDB-lite"/>
    </source>
</evidence>
<dbReference type="Proteomes" id="UP000041254">
    <property type="component" value="Unassembled WGS sequence"/>
</dbReference>
<feature type="domain" description="Peptidase A1" evidence="9">
    <location>
        <begin position="36"/>
        <end position="437"/>
    </location>
</feature>
<accession>A0A0G4FRT2</accession>
<protein>
    <recommendedName>
        <fullName evidence="9">Peptidase A1 domain-containing protein</fullName>
    </recommendedName>
</protein>